<dbReference type="InterPro" id="IPR009069">
    <property type="entry name" value="Cys_alpha_HP_mot_SF"/>
</dbReference>
<sequence length="182" mass="18537">MPRRSRSSGRSSGGWSASRPRPRPAAARAPSSNPPPTPKPAASAPPPTPKHTSNPPPTPKPAASAPPPAPVQREYRSGGFGAAIVDGLGWGMGSGIGHRAAEAIFGPRVVRHETVASPKSAAAATAAPVPNTNSMANSDACGGQSKALSDCLNNYGSDISKCQFYMDILQECRKSSGSVLSA</sequence>
<dbReference type="OrthoDB" id="1106148at2759"/>
<proteinExistence type="predicted"/>
<dbReference type="InterPro" id="IPR055304">
    <property type="entry name" value="CHCHD2/10-like"/>
</dbReference>
<dbReference type="GO" id="GO:0005634">
    <property type="term" value="C:nucleus"/>
    <property type="evidence" value="ECO:0007669"/>
    <property type="project" value="TreeGrafter"/>
</dbReference>
<accession>A0A1R3GHP9</accession>
<organism evidence="4 5">
    <name type="scientific">Corchorus olitorius</name>
    <dbReference type="NCBI Taxonomy" id="93759"/>
    <lineage>
        <taxon>Eukaryota</taxon>
        <taxon>Viridiplantae</taxon>
        <taxon>Streptophyta</taxon>
        <taxon>Embryophyta</taxon>
        <taxon>Tracheophyta</taxon>
        <taxon>Spermatophyta</taxon>
        <taxon>Magnoliopsida</taxon>
        <taxon>eudicotyledons</taxon>
        <taxon>Gunneridae</taxon>
        <taxon>Pentapetalae</taxon>
        <taxon>rosids</taxon>
        <taxon>malvids</taxon>
        <taxon>Malvales</taxon>
        <taxon>Malvaceae</taxon>
        <taxon>Grewioideae</taxon>
        <taxon>Apeibeae</taxon>
        <taxon>Corchorus</taxon>
    </lineage>
</organism>
<evidence type="ECO:0000313" key="5">
    <source>
        <dbReference type="Proteomes" id="UP000187203"/>
    </source>
</evidence>
<dbReference type="PANTHER" id="PTHR13523">
    <property type="entry name" value="COILED-COIL-HELIX-COILED-COIL-HELIX DOMAIN CONTAINING 2/NUR77"/>
    <property type="match status" value="1"/>
</dbReference>
<evidence type="ECO:0000256" key="2">
    <source>
        <dbReference type="SAM" id="MobiDB-lite"/>
    </source>
</evidence>
<reference evidence="5" key="1">
    <citation type="submission" date="2013-09" db="EMBL/GenBank/DDBJ databases">
        <title>Corchorus olitorius genome sequencing.</title>
        <authorList>
            <person name="Alam M."/>
            <person name="Haque M.S."/>
            <person name="Islam M.S."/>
            <person name="Emdad E.M."/>
            <person name="Islam M.M."/>
            <person name="Ahmed B."/>
            <person name="Halim A."/>
            <person name="Hossen Q.M.M."/>
            <person name="Hossain M.Z."/>
            <person name="Ahmed R."/>
            <person name="Khan M.M."/>
            <person name="Islam R."/>
            <person name="Rashid M.M."/>
            <person name="Khan S.A."/>
            <person name="Rahman M.S."/>
            <person name="Alam M."/>
            <person name="Yahiya A.S."/>
            <person name="Khan M.S."/>
            <person name="Azam M.S."/>
            <person name="Haque T."/>
            <person name="Lashkar M.Z.H."/>
            <person name="Akhand A.I."/>
            <person name="Morshed G."/>
            <person name="Roy S."/>
            <person name="Uddin K.S."/>
            <person name="Rabeya T."/>
            <person name="Hossain A.S."/>
            <person name="Chowdhury A."/>
            <person name="Snigdha A.R."/>
            <person name="Mortoza M.S."/>
            <person name="Matin S.A."/>
            <person name="Hoque S.M.E."/>
            <person name="Islam M.K."/>
            <person name="Roy D.K."/>
            <person name="Haider R."/>
            <person name="Moosa M.M."/>
            <person name="Elias S.M."/>
            <person name="Hasan A.M."/>
            <person name="Jahan S."/>
            <person name="Shafiuddin M."/>
            <person name="Mahmood N."/>
            <person name="Shommy N.S."/>
        </authorList>
    </citation>
    <scope>NUCLEOTIDE SEQUENCE [LARGE SCALE GENOMIC DNA]</scope>
    <source>
        <strain evidence="5">cv. O-4</strain>
    </source>
</reference>
<dbReference type="Pfam" id="PF06747">
    <property type="entry name" value="CHCH"/>
    <property type="match status" value="1"/>
</dbReference>
<dbReference type="AlphaFoldDB" id="A0A1R3GHP9"/>
<evidence type="ECO:0000313" key="4">
    <source>
        <dbReference type="EMBL" id="OMO57569.1"/>
    </source>
</evidence>
<dbReference type="PANTHER" id="PTHR13523:SF18">
    <property type="entry name" value="CHCH DOMAIN-CONTAINING PROTEIN"/>
    <property type="match status" value="1"/>
</dbReference>
<dbReference type="Proteomes" id="UP000187203">
    <property type="component" value="Unassembled WGS sequence"/>
</dbReference>
<dbReference type="GO" id="GO:0007005">
    <property type="term" value="P:mitochondrion organization"/>
    <property type="evidence" value="ECO:0007669"/>
    <property type="project" value="InterPro"/>
</dbReference>
<feature type="compositionally biased region" description="Low complexity" evidence="2">
    <location>
        <begin position="8"/>
        <end position="31"/>
    </location>
</feature>
<feature type="region of interest" description="Disordered" evidence="2">
    <location>
        <begin position="1"/>
        <end position="75"/>
    </location>
</feature>
<dbReference type="GO" id="GO:0005739">
    <property type="term" value="C:mitochondrion"/>
    <property type="evidence" value="ECO:0007669"/>
    <property type="project" value="TreeGrafter"/>
</dbReference>
<dbReference type="SUPFAM" id="SSF47072">
    <property type="entry name" value="Cysteine alpha-hairpin motif"/>
    <property type="match status" value="1"/>
</dbReference>
<protein>
    <submittedName>
        <fullName evidence="4">Cysteine alpha-hairpin motif superfamily</fullName>
    </submittedName>
</protein>
<gene>
    <name evidence="4" type="ORF">COLO4_35273</name>
</gene>
<comment type="caution">
    <text evidence="4">The sequence shown here is derived from an EMBL/GenBank/DDBJ whole genome shotgun (WGS) entry which is preliminary data.</text>
</comment>
<keyword evidence="5" id="KW-1185">Reference proteome</keyword>
<feature type="domain" description="CHCH" evidence="3">
    <location>
        <begin position="141"/>
        <end position="174"/>
    </location>
</feature>
<dbReference type="EMBL" id="AWUE01022523">
    <property type="protein sequence ID" value="OMO57569.1"/>
    <property type="molecule type" value="Genomic_DNA"/>
</dbReference>
<evidence type="ECO:0000256" key="1">
    <source>
        <dbReference type="ARBA" id="ARBA00023157"/>
    </source>
</evidence>
<name>A0A1R3GHP9_9ROSI</name>
<feature type="compositionally biased region" description="Pro residues" evidence="2">
    <location>
        <begin position="32"/>
        <end position="70"/>
    </location>
</feature>
<evidence type="ECO:0000259" key="3">
    <source>
        <dbReference type="Pfam" id="PF06747"/>
    </source>
</evidence>
<keyword evidence="1" id="KW-1015">Disulfide bond</keyword>
<dbReference type="STRING" id="93759.A0A1R3GHP9"/>
<dbReference type="InterPro" id="IPR010625">
    <property type="entry name" value="CHCH"/>
</dbReference>